<reference evidence="11 12" key="1">
    <citation type="submission" date="2023-03" db="EMBL/GenBank/DDBJ databases">
        <title>Novel Species.</title>
        <authorList>
            <person name="Ma S."/>
        </authorList>
    </citation>
    <scope>NUCLEOTIDE SEQUENCE [LARGE SCALE GENOMIC DNA]</scope>
    <source>
        <strain evidence="11 12">B11</strain>
    </source>
</reference>
<evidence type="ECO:0000256" key="2">
    <source>
        <dbReference type="ARBA" id="ARBA00022649"/>
    </source>
</evidence>
<evidence type="ECO:0000256" key="8">
    <source>
        <dbReference type="ARBA" id="ARBA00022842"/>
    </source>
</evidence>
<dbReference type="RefSeq" id="WP_369017757.1">
    <property type="nucleotide sequence ID" value="NZ_CP121689.1"/>
</dbReference>
<keyword evidence="5" id="KW-0479">Metal-binding</keyword>
<keyword evidence="12" id="KW-1185">Reference proteome</keyword>
<dbReference type="CDD" id="cd05403">
    <property type="entry name" value="NT_KNTase_like"/>
    <property type="match status" value="1"/>
</dbReference>
<evidence type="ECO:0000256" key="6">
    <source>
        <dbReference type="ARBA" id="ARBA00022741"/>
    </source>
</evidence>
<dbReference type="SUPFAM" id="SSF81301">
    <property type="entry name" value="Nucleotidyltransferase"/>
    <property type="match status" value="1"/>
</dbReference>
<keyword evidence="4" id="KW-0548">Nucleotidyltransferase</keyword>
<name>A0ABZ2Y9E0_9BACT</name>
<evidence type="ECO:0000256" key="3">
    <source>
        <dbReference type="ARBA" id="ARBA00022679"/>
    </source>
</evidence>
<organism evidence="11 12">
    <name type="scientific">Thermatribacter velox</name>
    <dbReference type="NCBI Taxonomy" id="3039681"/>
    <lineage>
        <taxon>Bacteria</taxon>
        <taxon>Pseudomonadati</taxon>
        <taxon>Atribacterota</taxon>
        <taxon>Atribacteria</taxon>
        <taxon>Atribacterales</taxon>
        <taxon>Thermatribacteraceae</taxon>
        <taxon>Thermatribacter</taxon>
    </lineage>
</organism>
<evidence type="ECO:0000256" key="9">
    <source>
        <dbReference type="ARBA" id="ARBA00038276"/>
    </source>
</evidence>
<evidence type="ECO:0000256" key="5">
    <source>
        <dbReference type="ARBA" id="ARBA00022723"/>
    </source>
</evidence>
<dbReference type="InterPro" id="IPR002934">
    <property type="entry name" value="Polymerase_NTP_transf_dom"/>
</dbReference>
<dbReference type="Proteomes" id="UP001461341">
    <property type="component" value="Chromosome"/>
</dbReference>
<evidence type="ECO:0000256" key="4">
    <source>
        <dbReference type="ARBA" id="ARBA00022695"/>
    </source>
</evidence>
<comment type="cofactor">
    <cofactor evidence="1">
        <name>Mg(2+)</name>
        <dbReference type="ChEBI" id="CHEBI:18420"/>
    </cofactor>
</comment>
<comment type="similarity">
    <text evidence="9">Belongs to the MntA antitoxin family.</text>
</comment>
<proteinExistence type="inferred from homology"/>
<keyword evidence="8" id="KW-0460">Magnesium</keyword>
<dbReference type="PANTHER" id="PTHR33571:SF12">
    <property type="entry name" value="BSL3053 PROTEIN"/>
    <property type="match status" value="1"/>
</dbReference>
<keyword evidence="2" id="KW-1277">Toxin-antitoxin system</keyword>
<keyword evidence="6" id="KW-0547">Nucleotide-binding</keyword>
<evidence type="ECO:0000256" key="1">
    <source>
        <dbReference type="ARBA" id="ARBA00001946"/>
    </source>
</evidence>
<keyword evidence="3" id="KW-0808">Transferase</keyword>
<evidence type="ECO:0000259" key="10">
    <source>
        <dbReference type="Pfam" id="PF01909"/>
    </source>
</evidence>
<dbReference type="PANTHER" id="PTHR33571">
    <property type="entry name" value="SSL8005 PROTEIN"/>
    <property type="match status" value="1"/>
</dbReference>
<evidence type="ECO:0000256" key="7">
    <source>
        <dbReference type="ARBA" id="ARBA00022840"/>
    </source>
</evidence>
<protein>
    <submittedName>
        <fullName evidence="11">Nucleotidyltransferase family protein</fullName>
    </submittedName>
</protein>
<dbReference type="InterPro" id="IPR043519">
    <property type="entry name" value="NT_sf"/>
</dbReference>
<sequence length="96" mass="11096">MNPRELLQEKREEILRICARHGARKVRVFGSVARNEADEKSDIDLIVEFEPGRSLLDHAALWLELQELLGCKVDVVSERGIKPRIRERILREAVPL</sequence>
<evidence type="ECO:0000313" key="12">
    <source>
        <dbReference type="Proteomes" id="UP001461341"/>
    </source>
</evidence>
<dbReference type="Pfam" id="PF01909">
    <property type="entry name" value="NTP_transf_2"/>
    <property type="match status" value="1"/>
</dbReference>
<dbReference type="EMBL" id="CP121689">
    <property type="protein sequence ID" value="WZL75608.1"/>
    <property type="molecule type" value="Genomic_DNA"/>
</dbReference>
<keyword evidence="7" id="KW-0067">ATP-binding</keyword>
<dbReference type="InterPro" id="IPR052038">
    <property type="entry name" value="Type-VII_TA_antitoxin"/>
</dbReference>
<dbReference type="Gene3D" id="3.30.460.10">
    <property type="entry name" value="Beta Polymerase, domain 2"/>
    <property type="match status" value="1"/>
</dbReference>
<feature type="domain" description="Polymerase nucleotidyl transferase" evidence="10">
    <location>
        <begin position="13"/>
        <end position="94"/>
    </location>
</feature>
<evidence type="ECO:0000313" key="11">
    <source>
        <dbReference type="EMBL" id="WZL75608.1"/>
    </source>
</evidence>
<gene>
    <name evidence="11" type="ORF">QBE54_08415</name>
</gene>
<accession>A0ABZ2Y9E0</accession>